<dbReference type="PANTHER" id="PTHR14000">
    <property type="entry name" value="FINGER CCCH DOMAIN PROTEIN, PUTATIVE (DUF3755)-RELATED"/>
    <property type="match status" value="1"/>
</dbReference>
<dbReference type="Gene3D" id="1.10.10.60">
    <property type="entry name" value="Homeodomain-like"/>
    <property type="match status" value="1"/>
</dbReference>
<feature type="region of interest" description="Disordered" evidence="1">
    <location>
        <begin position="99"/>
        <end position="145"/>
    </location>
</feature>
<dbReference type="InterPro" id="IPR001005">
    <property type="entry name" value="SANT/Myb"/>
</dbReference>
<keyword evidence="3" id="KW-1185">Reference proteome</keyword>
<dbReference type="InterPro" id="IPR022228">
    <property type="entry name" value="DUF3755"/>
</dbReference>
<feature type="compositionally biased region" description="Gly residues" evidence="1">
    <location>
        <begin position="19"/>
        <end position="29"/>
    </location>
</feature>
<feature type="compositionally biased region" description="Basic and acidic residues" evidence="1">
    <location>
        <begin position="99"/>
        <end position="111"/>
    </location>
</feature>
<dbReference type="Pfam" id="PF12579">
    <property type="entry name" value="DUF3755"/>
    <property type="match status" value="1"/>
</dbReference>
<protein>
    <submittedName>
        <fullName evidence="2">Uncharacterized protein</fullName>
    </submittedName>
</protein>
<reference evidence="2" key="1">
    <citation type="submission" date="2020-10" db="EMBL/GenBank/DDBJ databases">
        <authorList>
            <person name="Han B."/>
            <person name="Lu T."/>
            <person name="Zhao Q."/>
            <person name="Huang X."/>
            <person name="Zhao Y."/>
        </authorList>
    </citation>
    <scope>NUCLEOTIDE SEQUENCE</scope>
</reference>
<sequence length="258" mass="27972">MGTNGHPPPASTAAQNGSHSGGGGGGGGANPSNGSTAAALRHDPGLAREWSPEEQAILDELLVKYASDLPVVHYAKIAMKLPEKTVRDVALRCRWMNKKESAKRKKEDHSSSKKSKDKKEKVSDSSSKPPVHMAGRPNVPPYPLPVLPMDDDEISSKAIGGPTGEILETNAQVLSQISSNLSNMQIQDNISLLCQTRDNILRVLKEINDAPEIMKQMPPLPVKINEELVNSLLPRPTVPMQNDCILCSPERSLDRQLK</sequence>
<feature type="region of interest" description="Disordered" evidence="1">
    <location>
        <begin position="1"/>
        <end position="47"/>
    </location>
</feature>
<feature type="compositionally biased region" description="Low complexity" evidence="1">
    <location>
        <begin position="30"/>
        <end position="39"/>
    </location>
</feature>
<name>A0A811R1K7_9POAL</name>
<evidence type="ECO:0000313" key="2">
    <source>
        <dbReference type="EMBL" id="CAD6263211.1"/>
    </source>
</evidence>
<evidence type="ECO:0000256" key="1">
    <source>
        <dbReference type="SAM" id="MobiDB-lite"/>
    </source>
</evidence>
<feature type="compositionally biased region" description="Pro residues" evidence="1">
    <location>
        <begin position="1"/>
        <end position="10"/>
    </location>
</feature>
<evidence type="ECO:0000313" key="3">
    <source>
        <dbReference type="Proteomes" id="UP000604825"/>
    </source>
</evidence>
<dbReference type="OrthoDB" id="19768at2759"/>
<accession>A0A811R1K7</accession>
<gene>
    <name evidence="2" type="ORF">NCGR_LOCUS46524</name>
</gene>
<comment type="caution">
    <text evidence="2">The sequence shown here is derived from an EMBL/GenBank/DDBJ whole genome shotgun (WGS) entry which is preliminary data.</text>
</comment>
<dbReference type="PANTHER" id="PTHR14000:SF1">
    <property type="entry name" value="HISTONE H2A DEUBIQUITINASE (DUF3755)"/>
    <property type="match status" value="1"/>
</dbReference>
<dbReference type="Proteomes" id="UP000604825">
    <property type="component" value="Unassembled WGS sequence"/>
</dbReference>
<dbReference type="AlphaFoldDB" id="A0A811R1K7"/>
<dbReference type="CDD" id="cd00167">
    <property type="entry name" value="SANT"/>
    <property type="match status" value="1"/>
</dbReference>
<dbReference type="EMBL" id="CAJGYO010000012">
    <property type="protein sequence ID" value="CAD6263211.1"/>
    <property type="molecule type" value="Genomic_DNA"/>
</dbReference>
<proteinExistence type="predicted"/>
<organism evidence="2 3">
    <name type="scientific">Miscanthus lutarioriparius</name>
    <dbReference type="NCBI Taxonomy" id="422564"/>
    <lineage>
        <taxon>Eukaryota</taxon>
        <taxon>Viridiplantae</taxon>
        <taxon>Streptophyta</taxon>
        <taxon>Embryophyta</taxon>
        <taxon>Tracheophyta</taxon>
        <taxon>Spermatophyta</taxon>
        <taxon>Magnoliopsida</taxon>
        <taxon>Liliopsida</taxon>
        <taxon>Poales</taxon>
        <taxon>Poaceae</taxon>
        <taxon>PACMAD clade</taxon>
        <taxon>Panicoideae</taxon>
        <taxon>Andropogonodae</taxon>
        <taxon>Andropogoneae</taxon>
        <taxon>Saccharinae</taxon>
        <taxon>Miscanthus</taxon>
    </lineage>
</organism>